<comment type="catalytic activity">
    <reaction evidence="9">
        <text>guanosine(37) in tRNA + S-adenosyl-L-methionine = N(1)-methylguanosine(37) in tRNA + S-adenosyl-L-homocysteine + H(+)</text>
        <dbReference type="Rhea" id="RHEA:36899"/>
        <dbReference type="Rhea" id="RHEA-COMP:10145"/>
        <dbReference type="Rhea" id="RHEA-COMP:10147"/>
        <dbReference type="ChEBI" id="CHEBI:15378"/>
        <dbReference type="ChEBI" id="CHEBI:57856"/>
        <dbReference type="ChEBI" id="CHEBI:59789"/>
        <dbReference type="ChEBI" id="CHEBI:73542"/>
        <dbReference type="ChEBI" id="CHEBI:74269"/>
        <dbReference type="EC" id="2.1.1.228"/>
    </reaction>
</comment>
<gene>
    <name evidence="9" type="primary">TRM5</name>
    <name evidence="11" type="ORF">SUNI508_03225</name>
</gene>
<accession>A0ABR2VF64</accession>
<dbReference type="PANTHER" id="PTHR23245">
    <property type="entry name" value="TRNA METHYLTRANSFERASE"/>
    <property type="match status" value="1"/>
</dbReference>
<evidence type="ECO:0000256" key="8">
    <source>
        <dbReference type="ARBA" id="ARBA00023242"/>
    </source>
</evidence>
<keyword evidence="6 9" id="KW-0819">tRNA processing</keyword>
<dbReference type="InterPro" id="IPR030382">
    <property type="entry name" value="MeTrfase_TRM5/TYW2"/>
</dbReference>
<comment type="function">
    <text evidence="9">Specifically methylates the N1 position of guanosine-37 in various cytoplasmic and mitochondrial tRNAs. Methylation is not dependent on the nature of the nucleoside 5' of the target nucleoside. This is the first step in the biosynthesis of wybutosine (yW), a modified base adjacent to the anticodon of tRNAs and required for accurate decoding.</text>
</comment>
<evidence type="ECO:0000259" key="10">
    <source>
        <dbReference type="PROSITE" id="PS51684"/>
    </source>
</evidence>
<comment type="subcellular location">
    <subcellularLocation>
        <location evidence="9">Mitochondrion matrix</location>
    </subcellularLocation>
    <subcellularLocation>
        <location evidence="9">Nucleus</location>
    </subcellularLocation>
    <subcellularLocation>
        <location evidence="9">Cytoplasm</location>
    </subcellularLocation>
    <text evidence="9">Predominantly in the mitochondria and in the nucleus.</text>
</comment>
<dbReference type="Proteomes" id="UP001408356">
    <property type="component" value="Unassembled WGS sequence"/>
</dbReference>
<dbReference type="InterPro" id="IPR025792">
    <property type="entry name" value="tRNA_Gua_MeTrfase_euk"/>
</dbReference>
<evidence type="ECO:0000256" key="4">
    <source>
        <dbReference type="ARBA" id="ARBA00022679"/>
    </source>
</evidence>
<organism evidence="11 12">
    <name type="scientific">Seiridium unicorne</name>
    <dbReference type="NCBI Taxonomy" id="138068"/>
    <lineage>
        <taxon>Eukaryota</taxon>
        <taxon>Fungi</taxon>
        <taxon>Dikarya</taxon>
        <taxon>Ascomycota</taxon>
        <taxon>Pezizomycotina</taxon>
        <taxon>Sordariomycetes</taxon>
        <taxon>Xylariomycetidae</taxon>
        <taxon>Amphisphaeriales</taxon>
        <taxon>Sporocadaceae</taxon>
        <taxon>Seiridium</taxon>
    </lineage>
</organism>
<comment type="subunit">
    <text evidence="9">Monomer.</text>
</comment>
<dbReference type="SUPFAM" id="SSF53335">
    <property type="entry name" value="S-adenosyl-L-methionine-dependent methyltransferases"/>
    <property type="match status" value="1"/>
</dbReference>
<dbReference type="Gene3D" id="3.30.300.110">
    <property type="entry name" value="Met-10+ protein-like domains"/>
    <property type="match status" value="1"/>
</dbReference>
<comment type="similarity">
    <text evidence="9">Belongs to the TRM5 / TYW2 family.</text>
</comment>
<evidence type="ECO:0000256" key="7">
    <source>
        <dbReference type="ARBA" id="ARBA00023128"/>
    </source>
</evidence>
<dbReference type="EC" id="2.1.1.228" evidence="9"/>
<sequence length="469" mass="52675">MTKPTPVEDLFRPPILRPFSGTLDRSLFSRTIPLAAATVDDNKNISRFRKELGKSKEILDVDRVSPIAPHPDAALASQGKRCLLLSPNIKASESSTWGAVVKAGVEKNELTLIPYELKIGYDYFNFLDVISSILPEDLHDEIPSGFNVAGHVAHLNLREQYHPFKKIIGEILVDKNAHIRTVINKVDNVGNESEFRTFAYEVLAGPDDMDVEVRENDCIFHFDYSKVYWNSKLESEHTRLIRTFQPGEVVCDVMGGIGPFAVPAGKRGVFVWANDMNPESYKYLDEAIKRNKVGQYVRPFNEDGRSFIHKAADSVLQASKAGDHVVVQKKVKRHRSDKPESDKQLPAQEEIRVPPTISHFVMNLPASAYTFVHHYRGLYAGKEELFTPHTNTKLPLVHVHCFALKSDDEVPLLDICERLTSELGVKMIPGNAENPGEVSIHNVRDVAPAKRMFCATFRVPSEVAFAPRI</sequence>
<dbReference type="HAMAP" id="MF_03152">
    <property type="entry name" value="TRM5"/>
    <property type="match status" value="1"/>
</dbReference>
<evidence type="ECO:0000256" key="5">
    <source>
        <dbReference type="ARBA" id="ARBA00022691"/>
    </source>
</evidence>
<keyword evidence="7 9" id="KW-0496">Mitochondrion</keyword>
<dbReference type="Gene3D" id="3.40.50.150">
    <property type="entry name" value="Vaccinia Virus protein VP39"/>
    <property type="match status" value="1"/>
</dbReference>
<dbReference type="EMBL" id="JARVKF010000024">
    <property type="protein sequence ID" value="KAK9425085.1"/>
    <property type="molecule type" value="Genomic_DNA"/>
</dbReference>
<keyword evidence="4 9" id="KW-0808">Transferase</keyword>
<protein>
    <recommendedName>
        <fullName evidence="9">tRNA (guanine(37)-N1)-methyltransferase</fullName>
        <ecNumber evidence="9">2.1.1.228</ecNumber>
    </recommendedName>
    <alternativeName>
        <fullName evidence="9">M1G-methyltransferase</fullName>
    </alternativeName>
    <alternativeName>
        <fullName evidence="9">tRNA [GM37] methyltransferase</fullName>
    </alternativeName>
    <alternativeName>
        <fullName evidence="9">tRNA methyltransferase 5</fullName>
    </alternativeName>
</protein>
<dbReference type="Pfam" id="PF02475">
    <property type="entry name" value="TRM5-TYW2_MTfase"/>
    <property type="match status" value="1"/>
</dbReference>
<feature type="binding site" evidence="9">
    <location>
        <begin position="275"/>
        <end position="276"/>
    </location>
    <ligand>
        <name>S-adenosyl-L-methionine</name>
        <dbReference type="ChEBI" id="CHEBI:59789"/>
    </ligand>
</feature>
<keyword evidence="2 9" id="KW-0963">Cytoplasm</keyword>
<name>A0ABR2VF64_9PEZI</name>
<feature type="binding site" evidence="9">
    <location>
        <position position="237"/>
    </location>
    <ligand>
        <name>S-adenosyl-L-methionine</name>
        <dbReference type="ChEBI" id="CHEBI:59789"/>
    </ligand>
</feature>
<evidence type="ECO:0000313" key="11">
    <source>
        <dbReference type="EMBL" id="KAK9425085.1"/>
    </source>
</evidence>
<evidence type="ECO:0000256" key="9">
    <source>
        <dbReference type="HAMAP-Rule" id="MF_03152"/>
    </source>
</evidence>
<dbReference type="InterPro" id="IPR056744">
    <property type="entry name" value="TRM5/TYW2-like_N"/>
</dbReference>
<dbReference type="InterPro" id="IPR029063">
    <property type="entry name" value="SAM-dependent_MTases_sf"/>
</dbReference>
<dbReference type="Pfam" id="PF25133">
    <property type="entry name" value="TYW2_N_2"/>
    <property type="match status" value="1"/>
</dbReference>
<keyword evidence="3 9" id="KW-0489">Methyltransferase</keyword>
<comment type="caution">
    <text evidence="11">The sequence shown here is derived from an EMBL/GenBank/DDBJ whole genome shotgun (WGS) entry which is preliminary data.</text>
</comment>
<evidence type="ECO:0000256" key="2">
    <source>
        <dbReference type="ARBA" id="ARBA00022490"/>
    </source>
</evidence>
<feature type="binding site" evidence="9">
    <location>
        <begin position="303"/>
        <end position="304"/>
    </location>
    <ligand>
        <name>S-adenosyl-L-methionine</name>
        <dbReference type="ChEBI" id="CHEBI:59789"/>
    </ligand>
</feature>
<evidence type="ECO:0000256" key="6">
    <source>
        <dbReference type="ARBA" id="ARBA00022694"/>
    </source>
</evidence>
<evidence type="ECO:0000313" key="12">
    <source>
        <dbReference type="Proteomes" id="UP001408356"/>
    </source>
</evidence>
<feature type="domain" description="SAM-dependent methyltransferase TRM5/TYW2-type" evidence="10">
    <location>
        <begin position="146"/>
        <end position="461"/>
    </location>
</feature>
<feature type="binding site" evidence="9">
    <location>
        <position position="363"/>
    </location>
    <ligand>
        <name>S-adenosyl-L-methionine</name>
        <dbReference type="ChEBI" id="CHEBI:59789"/>
    </ligand>
</feature>
<evidence type="ECO:0000256" key="3">
    <source>
        <dbReference type="ARBA" id="ARBA00022603"/>
    </source>
</evidence>
<keyword evidence="5 9" id="KW-0949">S-adenosyl-L-methionine</keyword>
<evidence type="ECO:0000256" key="1">
    <source>
        <dbReference type="ARBA" id="ARBA00009775"/>
    </source>
</evidence>
<keyword evidence="12" id="KW-1185">Reference proteome</keyword>
<dbReference type="InterPro" id="IPR056743">
    <property type="entry name" value="TRM5-TYW2-like_MTfase"/>
</dbReference>
<reference evidence="11 12" key="1">
    <citation type="journal article" date="2024" name="J. Plant Pathol.">
        <title>Sequence and assembly of the genome of Seiridium unicorne, isolate CBS 538.82, causal agent of cypress canker disease.</title>
        <authorList>
            <person name="Scali E."/>
            <person name="Rocca G.D."/>
            <person name="Danti R."/>
            <person name="Garbelotto M."/>
            <person name="Barberini S."/>
            <person name="Baroncelli R."/>
            <person name="Emiliani G."/>
        </authorList>
    </citation>
    <scope>NUCLEOTIDE SEQUENCE [LARGE SCALE GENOMIC DNA]</scope>
    <source>
        <strain evidence="11 12">BM-138-508</strain>
    </source>
</reference>
<proteinExistence type="inferred from homology"/>
<comment type="similarity">
    <text evidence="1">Belongs to the class I-like SAM-binding methyltransferase superfamily. TRM5/TYW2 family.</text>
</comment>
<keyword evidence="8 9" id="KW-0539">Nucleus</keyword>
<dbReference type="PANTHER" id="PTHR23245:SF36">
    <property type="entry name" value="TRNA (GUANINE(37)-N1)-METHYLTRANSFERASE"/>
    <property type="match status" value="1"/>
</dbReference>
<dbReference type="PROSITE" id="PS51684">
    <property type="entry name" value="SAM_MT_TRM5_TYW2"/>
    <property type="match status" value="1"/>
</dbReference>